<dbReference type="Proteomes" id="UP000824890">
    <property type="component" value="Unassembled WGS sequence"/>
</dbReference>
<organism evidence="1 2">
    <name type="scientific">Brassica napus</name>
    <name type="common">Rape</name>
    <dbReference type="NCBI Taxonomy" id="3708"/>
    <lineage>
        <taxon>Eukaryota</taxon>
        <taxon>Viridiplantae</taxon>
        <taxon>Streptophyta</taxon>
        <taxon>Embryophyta</taxon>
        <taxon>Tracheophyta</taxon>
        <taxon>Spermatophyta</taxon>
        <taxon>Magnoliopsida</taxon>
        <taxon>eudicotyledons</taxon>
        <taxon>Gunneridae</taxon>
        <taxon>Pentapetalae</taxon>
        <taxon>rosids</taxon>
        <taxon>malvids</taxon>
        <taxon>Brassicales</taxon>
        <taxon>Brassicaceae</taxon>
        <taxon>Brassiceae</taxon>
        <taxon>Brassica</taxon>
    </lineage>
</organism>
<gene>
    <name evidence="1" type="ORF">HID58_054817</name>
</gene>
<sequence>PPSGCASARVLARVAPPLSIQSRSPSVSVDLLSFPIYFRICARVFAVGRTRLTAVFKRRFVSRLCYSGVCSNGGGDDLAPAIDLSGKDYTRVKDGVSGGHGLRFVTVRHVPVVAGETRPCSDVGFPGGGDVRGVAPRGRVNRLSAMLGWMFNRLGPKRVSWTTCYQNLLVGFFNVVFDFFAFLRNADFRITSEAFLRFIVEDLSSCIRLSPLGL</sequence>
<accession>A0ABQ8AJL8</accession>
<evidence type="ECO:0000313" key="1">
    <source>
        <dbReference type="EMBL" id="KAH0892388.1"/>
    </source>
</evidence>
<evidence type="ECO:0000313" key="2">
    <source>
        <dbReference type="Proteomes" id="UP000824890"/>
    </source>
</evidence>
<comment type="caution">
    <text evidence="1">The sequence shown here is derived from an EMBL/GenBank/DDBJ whole genome shotgun (WGS) entry which is preliminary data.</text>
</comment>
<dbReference type="EMBL" id="JAGKQM010000013">
    <property type="protein sequence ID" value="KAH0892388.1"/>
    <property type="molecule type" value="Genomic_DNA"/>
</dbReference>
<reference evidence="1 2" key="1">
    <citation type="submission" date="2021-05" db="EMBL/GenBank/DDBJ databases">
        <title>Genome Assembly of Synthetic Allotetraploid Brassica napus Reveals Homoeologous Exchanges between Subgenomes.</title>
        <authorList>
            <person name="Davis J.T."/>
        </authorList>
    </citation>
    <scope>NUCLEOTIDE SEQUENCE [LARGE SCALE GENOMIC DNA]</scope>
    <source>
        <strain evidence="2">cv. Da-Ae</strain>
        <tissue evidence="1">Seedling</tissue>
    </source>
</reference>
<keyword evidence="2" id="KW-1185">Reference proteome</keyword>
<name>A0ABQ8AJL8_BRANA</name>
<protein>
    <submittedName>
        <fullName evidence="1">Uncharacterized protein</fullName>
    </submittedName>
</protein>
<proteinExistence type="predicted"/>
<feature type="non-terminal residue" evidence="1">
    <location>
        <position position="1"/>
    </location>
</feature>